<keyword evidence="2" id="KW-0472">Membrane</keyword>
<keyword evidence="2" id="KW-0812">Transmembrane</keyword>
<evidence type="ECO:0000256" key="2">
    <source>
        <dbReference type="SAM" id="Phobius"/>
    </source>
</evidence>
<feature type="region of interest" description="Disordered" evidence="1">
    <location>
        <begin position="1"/>
        <end position="66"/>
    </location>
</feature>
<gene>
    <name evidence="4" type="ORF">CLV63_11846</name>
</gene>
<keyword evidence="5" id="KW-1185">Reference proteome</keyword>
<feature type="domain" description="DUF8017" evidence="3">
    <location>
        <begin position="138"/>
        <end position="319"/>
    </location>
</feature>
<dbReference type="InterPro" id="IPR058330">
    <property type="entry name" value="DUF8017"/>
</dbReference>
<evidence type="ECO:0000313" key="5">
    <source>
        <dbReference type="Proteomes" id="UP000240542"/>
    </source>
</evidence>
<feature type="transmembrane region" description="Helical" evidence="2">
    <location>
        <begin position="75"/>
        <end position="99"/>
    </location>
</feature>
<evidence type="ECO:0000259" key="3">
    <source>
        <dbReference type="Pfam" id="PF26056"/>
    </source>
</evidence>
<evidence type="ECO:0000256" key="1">
    <source>
        <dbReference type="SAM" id="MobiDB-lite"/>
    </source>
</evidence>
<reference evidence="4 5" key="1">
    <citation type="submission" date="2018-03" db="EMBL/GenBank/DDBJ databases">
        <title>Genomic Encyclopedia of Archaeal and Bacterial Type Strains, Phase II (KMG-II): from individual species to whole genera.</title>
        <authorList>
            <person name="Goeker M."/>
        </authorList>
    </citation>
    <scope>NUCLEOTIDE SEQUENCE [LARGE SCALE GENOMIC DNA]</scope>
    <source>
        <strain evidence="4 5">DSM 45312</strain>
    </source>
</reference>
<feature type="region of interest" description="Disordered" evidence="1">
    <location>
        <begin position="104"/>
        <end position="139"/>
    </location>
</feature>
<dbReference type="AlphaFoldDB" id="A0A2P8D4Z8"/>
<comment type="caution">
    <text evidence="4">The sequence shown here is derived from an EMBL/GenBank/DDBJ whole genome shotgun (WGS) entry which is preliminary data.</text>
</comment>
<dbReference type="EMBL" id="PYGA01000018">
    <property type="protein sequence ID" value="PSK92287.1"/>
    <property type="molecule type" value="Genomic_DNA"/>
</dbReference>
<evidence type="ECO:0000313" key="4">
    <source>
        <dbReference type="EMBL" id="PSK92287.1"/>
    </source>
</evidence>
<feature type="compositionally biased region" description="Low complexity" evidence="1">
    <location>
        <begin position="113"/>
        <end position="124"/>
    </location>
</feature>
<dbReference type="Pfam" id="PF26056">
    <property type="entry name" value="DUF8017"/>
    <property type="match status" value="1"/>
</dbReference>
<sequence length="325" mass="33828">MADPRAPVAPSQRWEACSKVGPVSWPGGNQQDGQWGPPGGYGANPPGYGGQPPGYGGGPYPPSGQGRPPGGISPIMVAVLAIVLIAVLIIAVAVVVVTLRKESVQAVPPSPASPAQTATPAPETTEPEPSESPEEALVEDGWQQVRSTKYGLIYEVPKDTGWVVGSPGAMRGWEDDETGEVTSMSGTAGYRDGYKCKHRSLAELGTRGITDSDDTKTMGEGVGQDWALAAYTTKTGKPVVSTRSVKSFKANGLKGHHTVVDVKVKIEEKGCDPATAQVHTVAVPDGKGSRILIIDVHTGVKGALSGKQVAKIAGTLRDVDHELKD</sequence>
<organism evidence="4 5">
    <name type="scientific">Murinocardiopsis flavida</name>
    <dbReference type="NCBI Taxonomy" id="645275"/>
    <lineage>
        <taxon>Bacteria</taxon>
        <taxon>Bacillati</taxon>
        <taxon>Actinomycetota</taxon>
        <taxon>Actinomycetes</taxon>
        <taxon>Streptosporangiales</taxon>
        <taxon>Nocardiopsidaceae</taxon>
        <taxon>Murinocardiopsis</taxon>
    </lineage>
</organism>
<feature type="compositionally biased region" description="Gly residues" evidence="1">
    <location>
        <begin position="36"/>
        <end position="58"/>
    </location>
</feature>
<dbReference type="Proteomes" id="UP000240542">
    <property type="component" value="Unassembled WGS sequence"/>
</dbReference>
<keyword evidence="2" id="KW-1133">Transmembrane helix</keyword>
<name>A0A2P8D4Z8_9ACTN</name>
<protein>
    <recommendedName>
        <fullName evidence="3">DUF8017 domain-containing protein</fullName>
    </recommendedName>
</protein>
<proteinExistence type="predicted"/>
<accession>A0A2P8D4Z8</accession>
<feature type="compositionally biased region" description="Acidic residues" evidence="1">
    <location>
        <begin position="125"/>
        <end position="138"/>
    </location>
</feature>